<dbReference type="Gene3D" id="3.40.190.10">
    <property type="entry name" value="Periplasmic binding protein-like II"/>
    <property type="match status" value="1"/>
</dbReference>
<dbReference type="PROSITE" id="PS51257">
    <property type="entry name" value="PROKAR_LIPOPROTEIN"/>
    <property type="match status" value="1"/>
</dbReference>
<dbReference type="InterPro" id="IPR042100">
    <property type="entry name" value="Bug_dom1"/>
</dbReference>
<dbReference type="Pfam" id="PF03401">
    <property type="entry name" value="TctC"/>
    <property type="match status" value="1"/>
</dbReference>
<dbReference type="AlphaFoldDB" id="A0A1J5S3E3"/>
<evidence type="ECO:0000313" key="1">
    <source>
        <dbReference type="EMBL" id="OIQ98764.1"/>
    </source>
</evidence>
<dbReference type="EMBL" id="MLJW01000115">
    <property type="protein sequence ID" value="OIQ98764.1"/>
    <property type="molecule type" value="Genomic_DNA"/>
</dbReference>
<reference evidence="1" key="1">
    <citation type="submission" date="2016-10" db="EMBL/GenBank/DDBJ databases">
        <title>Sequence of Gallionella enrichment culture.</title>
        <authorList>
            <person name="Poehlein A."/>
            <person name="Muehling M."/>
            <person name="Daniel R."/>
        </authorList>
    </citation>
    <scope>NUCLEOTIDE SEQUENCE</scope>
</reference>
<dbReference type="InterPro" id="IPR005064">
    <property type="entry name" value="BUG"/>
</dbReference>
<name>A0A1J5S3E3_9ZZZZ</name>
<organism evidence="1">
    <name type="scientific">mine drainage metagenome</name>
    <dbReference type="NCBI Taxonomy" id="410659"/>
    <lineage>
        <taxon>unclassified sequences</taxon>
        <taxon>metagenomes</taxon>
        <taxon>ecological metagenomes</taxon>
    </lineage>
</organism>
<gene>
    <name evidence="1" type="ORF">GALL_192650</name>
</gene>
<keyword evidence="1" id="KW-0675">Receptor</keyword>
<comment type="caution">
    <text evidence="1">The sequence shown here is derived from an EMBL/GenBank/DDBJ whole genome shotgun (WGS) entry which is preliminary data.</text>
</comment>
<accession>A0A1J5S3E3</accession>
<sequence>MNSSVKKITVAAAIICSVLLGGCDSKGPSTQSSKAGNNQTSQASAAEFFKGKVLSIIVPYGPGGGYDQWARLISPYMQKYLGVSKVLVVNQPGGGGLVGTGKIYSAAPDGLTIGDTNAAGDVFSQLAKNAGVSFDVQKFNWLGRPDDDPHIIAVHLDGPYKSFSDLLQASAHGTTLKSLATGAGSSDYNAAVITLNSFKTRFQMVAAFSGSSSEKAAFLGGNGDTMSVSASDIAQIAQHAKPVLLIADEPFGKLADVPTVIDVAKKQNLPDSSIKLLHALVGVMAMGHAFFAPPGVPADRLAALRSAFQKSLADKEFVAATQKADLYLGYAPAAALEQETDTAMADGALFQPLLTASK</sequence>
<dbReference type="PANTHER" id="PTHR42928">
    <property type="entry name" value="TRICARBOXYLATE-BINDING PROTEIN"/>
    <property type="match status" value="1"/>
</dbReference>
<dbReference type="Gene3D" id="3.40.190.150">
    <property type="entry name" value="Bordetella uptake gene, domain 1"/>
    <property type="match status" value="1"/>
</dbReference>
<proteinExistence type="predicted"/>
<protein>
    <submittedName>
        <fullName evidence="1">Tripartite tricarboxylate transporter family receptor</fullName>
    </submittedName>
</protein>
<dbReference type="PANTHER" id="PTHR42928:SF5">
    <property type="entry name" value="BLR1237 PROTEIN"/>
    <property type="match status" value="1"/>
</dbReference>